<protein>
    <submittedName>
        <fullName evidence="3">Peptidase</fullName>
    </submittedName>
</protein>
<feature type="signal peptide" evidence="1">
    <location>
        <begin position="1"/>
        <end position="36"/>
    </location>
</feature>
<organism evidence="3 4">
    <name type="scientific">Psychrobacter alimentarius</name>
    <dbReference type="NCBI Taxonomy" id="261164"/>
    <lineage>
        <taxon>Bacteria</taxon>
        <taxon>Pseudomonadati</taxon>
        <taxon>Pseudomonadota</taxon>
        <taxon>Gammaproteobacteria</taxon>
        <taxon>Moraxellales</taxon>
        <taxon>Moraxellaceae</taxon>
        <taxon>Psychrobacter</taxon>
    </lineage>
</organism>
<feature type="chain" id="PRO_5045391027" evidence="1">
    <location>
        <begin position="37"/>
        <end position="192"/>
    </location>
</feature>
<dbReference type="InterPro" id="IPR025711">
    <property type="entry name" value="PepSY"/>
</dbReference>
<keyword evidence="4" id="KW-1185">Reference proteome</keyword>
<feature type="domain" description="PepSY" evidence="2">
    <location>
        <begin position="129"/>
        <end position="185"/>
    </location>
</feature>
<keyword evidence="1" id="KW-0732">Signal</keyword>
<evidence type="ECO:0000259" key="2">
    <source>
        <dbReference type="Pfam" id="PF03413"/>
    </source>
</evidence>
<dbReference type="Pfam" id="PF03413">
    <property type="entry name" value="PepSY"/>
    <property type="match status" value="2"/>
</dbReference>
<evidence type="ECO:0000313" key="3">
    <source>
        <dbReference type="EMBL" id="AMT98186.1"/>
    </source>
</evidence>
<evidence type="ECO:0000256" key="1">
    <source>
        <dbReference type="SAM" id="SignalP"/>
    </source>
</evidence>
<dbReference type="EMBL" id="CP014945">
    <property type="protein sequence ID" value="AMT98186.1"/>
    <property type="molecule type" value="Genomic_DNA"/>
</dbReference>
<evidence type="ECO:0000313" key="4">
    <source>
        <dbReference type="Proteomes" id="UP000076104"/>
    </source>
</evidence>
<dbReference type="Proteomes" id="UP000076104">
    <property type="component" value="Chromosome"/>
</dbReference>
<name>A0ABM6A195_9GAMM</name>
<accession>A0ABM6A195</accession>
<proteinExistence type="predicted"/>
<reference evidence="3 4" key="1">
    <citation type="submission" date="2016-03" db="EMBL/GenBank/DDBJ databases">
        <title>Genome sequencing of Psychrobacter alimentarius PAMC 27889.</title>
        <authorList>
            <person name="Lee J."/>
            <person name="Kim O.-S."/>
        </authorList>
    </citation>
    <scope>NUCLEOTIDE SEQUENCE [LARGE SCALE GENOMIC DNA]</scope>
    <source>
        <strain evidence="3 4">PAMC 27889</strain>
    </source>
</reference>
<sequence length="192" mass="20865">MKRTSIMKKTSTLKKSLAVALSVATISMASVSASQAATSMSEIAAASQSKISLEQALTLANKAVKGDIISVDFDQEDRAENSHYDIKMIANNNEQEVRVNANTGKVTKDETERLDKEDLAEYNTMKQAKVSLSQAIKNANKTLKGTVLEAEFDMDFGKPVYKIEIGKGNQVHKVVVDSMTGKITSSQVDNDD</sequence>
<dbReference type="Gene3D" id="3.10.450.40">
    <property type="match status" value="2"/>
</dbReference>
<gene>
    <name evidence="3" type="ORF">A3K91_2616</name>
</gene>
<feature type="domain" description="PepSY" evidence="2">
    <location>
        <begin position="50"/>
        <end position="110"/>
    </location>
</feature>